<proteinExistence type="predicted"/>
<evidence type="ECO:0000313" key="1">
    <source>
        <dbReference type="EMBL" id="EMO43828.1"/>
    </source>
</evidence>
<sequence>MDARRELKSLFIEFLDDVKKDQDNITTLIEEYIDRIIQIFSRKDD</sequence>
<dbReference type="EMBL" id="AHOQ02000048">
    <property type="protein sequence ID" value="EMO43828.1"/>
    <property type="molecule type" value="Genomic_DNA"/>
</dbReference>
<evidence type="ECO:0000313" key="2">
    <source>
        <dbReference type="Proteomes" id="UP000012160"/>
    </source>
</evidence>
<gene>
    <name evidence="1" type="ORF">LEP1GSC187_0470</name>
</gene>
<organism evidence="1 2">
    <name type="scientific">Leptospira santarosai str. ZUN179</name>
    <dbReference type="NCBI Taxonomy" id="1049985"/>
    <lineage>
        <taxon>Bacteria</taxon>
        <taxon>Pseudomonadati</taxon>
        <taxon>Spirochaetota</taxon>
        <taxon>Spirochaetia</taxon>
        <taxon>Leptospirales</taxon>
        <taxon>Leptospiraceae</taxon>
        <taxon>Leptospira</taxon>
    </lineage>
</organism>
<dbReference type="AlphaFoldDB" id="M6V2S4"/>
<dbReference type="Proteomes" id="UP000012160">
    <property type="component" value="Unassembled WGS sequence"/>
</dbReference>
<accession>M6V2S4</accession>
<reference evidence="1 2" key="1">
    <citation type="submission" date="2013-01" db="EMBL/GenBank/DDBJ databases">
        <authorList>
            <person name="Harkins D.M."/>
            <person name="Durkin A.S."/>
            <person name="Brinkac L.M."/>
            <person name="Haft D.H."/>
            <person name="Selengut J.D."/>
            <person name="Sanka R."/>
            <person name="DePew J."/>
            <person name="Purushe J."/>
            <person name="Matthias M.A."/>
            <person name="Vinetz J.M."/>
            <person name="Sutton G.G."/>
            <person name="Nierman W.C."/>
            <person name="Fouts D.E."/>
        </authorList>
    </citation>
    <scope>NUCLEOTIDE SEQUENCE [LARGE SCALE GENOMIC DNA]</scope>
    <source>
        <strain evidence="1 2">ZUN179</strain>
    </source>
</reference>
<protein>
    <submittedName>
        <fullName evidence="1">Uncharacterized protein</fullName>
    </submittedName>
</protein>
<comment type="caution">
    <text evidence="1">The sequence shown here is derived from an EMBL/GenBank/DDBJ whole genome shotgun (WGS) entry which is preliminary data.</text>
</comment>
<name>M6V2S4_9LEPT</name>